<dbReference type="EMBL" id="JBHSTE010000001">
    <property type="protein sequence ID" value="MFC6331812.1"/>
    <property type="molecule type" value="Genomic_DNA"/>
</dbReference>
<gene>
    <name evidence="2" type="ORF">ACFP56_04190</name>
</gene>
<dbReference type="InterPro" id="IPR029010">
    <property type="entry name" value="ThuA-like"/>
</dbReference>
<accession>A0ABW1UZC5</accession>
<name>A0ABW1UZC5_9BACL</name>
<dbReference type="RefSeq" id="WP_379231435.1">
    <property type="nucleotide sequence ID" value="NZ_JBHSTE010000001.1"/>
</dbReference>
<dbReference type="SUPFAM" id="SSF52317">
    <property type="entry name" value="Class I glutamine amidotransferase-like"/>
    <property type="match status" value="1"/>
</dbReference>
<dbReference type="PANTHER" id="PTHR40469">
    <property type="entry name" value="SECRETED GLYCOSYL HYDROLASE"/>
    <property type="match status" value="1"/>
</dbReference>
<sequence length="241" mass="26691">MRKALIVWGGWDGHQPEQVAGIFKGQLEAEGFEVNVQNTLEAFRDAEYLKQLDLIIPAWTMGEIEQGLVDNVSAAVQSGVGLAGCHGGMCDAFRKNVDWQFMTGGQWVAHPGNDGVRYTVEMRNSSSTLVAGIPNFEVSSEQYYLHVDPAVEVLATTRFPTVDGPHSFNKAVDMPVAWTKRWGLGRVYYNSLGHQANIMEITEVKEMMRRGFLWCAEGKVLAQEAGELASTYTGMQDNQVN</sequence>
<feature type="domain" description="ThuA-like" evidence="1">
    <location>
        <begin position="3"/>
        <end position="215"/>
    </location>
</feature>
<evidence type="ECO:0000313" key="2">
    <source>
        <dbReference type="EMBL" id="MFC6331812.1"/>
    </source>
</evidence>
<protein>
    <submittedName>
        <fullName evidence="2">ThuA domain-containing protein</fullName>
    </submittedName>
</protein>
<comment type="caution">
    <text evidence="2">The sequence shown here is derived from an EMBL/GenBank/DDBJ whole genome shotgun (WGS) entry which is preliminary data.</text>
</comment>
<dbReference type="InterPro" id="IPR029062">
    <property type="entry name" value="Class_I_gatase-like"/>
</dbReference>
<evidence type="ECO:0000313" key="3">
    <source>
        <dbReference type="Proteomes" id="UP001596233"/>
    </source>
</evidence>
<dbReference type="Proteomes" id="UP001596233">
    <property type="component" value="Unassembled WGS sequence"/>
</dbReference>
<evidence type="ECO:0000259" key="1">
    <source>
        <dbReference type="Pfam" id="PF06283"/>
    </source>
</evidence>
<reference evidence="3" key="1">
    <citation type="journal article" date="2019" name="Int. J. Syst. Evol. Microbiol.">
        <title>The Global Catalogue of Microorganisms (GCM) 10K type strain sequencing project: providing services to taxonomists for standard genome sequencing and annotation.</title>
        <authorList>
            <consortium name="The Broad Institute Genomics Platform"/>
            <consortium name="The Broad Institute Genome Sequencing Center for Infectious Disease"/>
            <person name="Wu L."/>
            <person name="Ma J."/>
        </authorList>
    </citation>
    <scope>NUCLEOTIDE SEQUENCE [LARGE SCALE GENOMIC DNA]</scope>
    <source>
        <strain evidence="3">PCU 280</strain>
    </source>
</reference>
<dbReference type="Pfam" id="PF06283">
    <property type="entry name" value="ThuA"/>
    <property type="match status" value="1"/>
</dbReference>
<proteinExistence type="predicted"/>
<dbReference type="Gene3D" id="3.40.50.880">
    <property type="match status" value="1"/>
</dbReference>
<keyword evidence="3" id="KW-1185">Reference proteome</keyword>
<dbReference type="PANTHER" id="PTHR40469:SF2">
    <property type="entry name" value="GALACTOSE-BINDING DOMAIN-LIKE SUPERFAMILY PROTEIN"/>
    <property type="match status" value="1"/>
</dbReference>
<organism evidence="2 3">
    <name type="scientific">Paenibacillus septentrionalis</name>
    <dbReference type="NCBI Taxonomy" id="429342"/>
    <lineage>
        <taxon>Bacteria</taxon>
        <taxon>Bacillati</taxon>
        <taxon>Bacillota</taxon>
        <taxon>Bacilli</taxon>
        <taxon>Bacillales</taxon>
        <taxon>Paenibacillaceae</taxon>
        <taxon>Paenibacillus</taxon>
    </lineage>
</organism>